<evidence type="ECO:0000313" key="5">
    <source>
        <dbReference type="EMBL" id="GLJ62546.1"/>
    </source>
</evidence>
<dbReference type="Gene3D" id="3.40.50.2300">
    <property type="match status" value="2"/>
</dbReference>
<dbReference type="InterPro" id="IPR028082">
    <property type="entry name" value="Peripla_BP_I"/>
</dbReference>
<dbReference type="Proteomes" id="UP001142462">
    <property type="component" value="Unassembled WGS sequence"/>
</dbReference>
<evidence type="ECO:0000313" key="6">
    <source>
        <dbReference type="Proteomes" id="UP001142462"/>
    </source>
</evidence>
<proteinExistence type="predicted"/>
<reference evidence="5" key="2">
    <citation type="submission" date="2023-01" db="EMBL/GenBank/DDBJ databases">
        <authorList>
            <person name="Sun Q."/>
            <person name="Evtushenko L."/>
        </authorList>
    </citation>
    <scope>NUCLEOTIDE SEQUENCE</scope>
    <source>
        <strain evidence="5">VKM Ac-1020</strain>
    </source>
</reference>
<dbReference type="PROSITE" id="PS00356">
    <property type="entry name" value="HTH_LACI_1"/>
    <property type="match status" value="1"/>
</dbReference>
<dbReference type="RefSeq" id="WP_271174239.1">
    <property type="nucleotide sequence ID" value="NZ_BSEJ01000014.1"/>
</dbReference>
<dbReference type="GO" id="GO:0003700">
    <property type="term" value="F:DNA-binding transcription factor activity"/>
    <property type="evidence" value="ECO:0007669"/>
    <property type="project" value="TreeGrafter"/>
</dbReference>
<gene>
    <name evidence="5" type="ORF">GCM10017576_26770</name>
</gene>
<dbReference type="PANTHER" id="PTHR30146">
    <property type="entry name" value="LACI-RELATED TRANSCRIPTIONAL REPRESSOR"/>
    <property type="match status" value="1"/>
</dbReference>
<organism evidence="5 6">
    <name type="scientific">Microbacterium barkeri</name>
    <dbReference type="NCBI Taxonomy" id="33917"/>
    <lineage>
        <taxon>Bacteria</taxon>
        <taxon>Bacillati</taxon>
        <taxon>Actinomycetota</taxon>
        <taxon>Actinomycetes</taxon>
        <taxon>Micrococcales</taxon>
        <taxon>Microbacteriaceae</taxon>
        <taxon>Microbacterium</taxon>
    </lineage>
</organism>
<feature type="domain" description="HTH lacI-type" evidence="4">
    <location>
        <begin position="2"/>
        <end position="56"/>
    </location>
</feature>
<dbReference type="InterPro" id="IPR000843">
    <property type="entry name" value="HTH_LacI"/>
</dbReference>
<dbReference type="Pfam" id="PF13377">
    <property type="entry name" value="Peripla_BP_3"/>
    <property type="match status" value="1"/>
</dbReference>
<evidence type="ECO:0000256" key="3">
    <source>
        <dbReference type="ARBA" id="ARBA00023163"/>
    </source>
</evidence>
<evidence type="ECO:0000259" key="4">
    <source>
        <dbReference type="PROSITE" id="PS50932"/>
    </source>
</evidence>
<keyword evidence="1" id="KW-0805">Transcription regulation</keyword>
<dbReference type="PRINTS" id="PR00036">
    <property type="entry name" value="HTHLACI"/>
</dbReference>
<dbReference type="Pfam" id="PF00356">
    <property type="entry name" value="LacI"/>
    <property type="match status" value="1"/>
</dbReference>
<evidence type="ECO:0000256" key="1">
    <source>
        <dbReference type="ARBA" id="ARBA00023015"/>
    </source>
</evidence>
<dbReference type="SUPFAM" id="SSF53822">
    <property type="entry name" value="Periplasmic binding protein-like I"/>
    <property type="match status" value="1"/>
</dbReference>
<dbReference type="SUPFAM" id="SSF47413">
    <property type="entry name" value="lambda repressor-like DNA-binding domains"/>
    <property type="match status" value="1"/>
</dbReference>
<accession>A0A9W6LXJ6</accession>
<evidence type="ECO:0000256" key="2">
    <source>
        <dbReference type="ARBA" id="ARBA00023125"/>
    </source>
</evidence>
<reference evidence="5" key="1">
    <citation type="journal article" date="2014" name="Int. J. Syst. Evol. Microbiol.">
        <title>Complete genome sequence of Corynebacterium casei LMG S-19264T (=DSM 44701T), isolated from a smear-ripened cheese.</title>
        <authorList>
            <consortium name="US DOE Joint Genome Institute (JGI-PGF)"/>
            <person name="Walter F."/>
            <person name="Albersmeier A."/>
            <person name="Kalinowski J."/>
            <person name="Ruckert C."/>
        </authorList>
    </citation>
    <scope>NUCLEOTIDE SEQUENCE</scope>
    <source>
        <strain evidence="5">VKM Ac-1020</strain>
    </source>
</reference>
<dbReference type="Gene3D" id="1.10.260.40">
    <property type="entry name" value="lambda repressor-like DNA-binding domains"/>
    <property type="match status" value="1"/>
</dbReference>
<dbReference type="InterPro" id="IPR010982">
    <property type="entry name" value="Lambda_DNA-bd_dom_sf"/>
</dbReference>
<dbReference type="CDD" id="cd06267">
    <property type="entry name" value="PBP1_LacI_sugar_binding-like"/>
    <property type="match status" value="1"/>
</dbReference>
<keyword evidence="3" id="KW-0804">Transcription</keyword>
<keyword evidence="2" id="KW-0238">DNA-binding</keyword>
<keyword evidence="6" id="KW-1185">Reference proteome</keyword>
<comment type="caution">
    <text evidence="5">The sequence shown here is derived from an EMBL/GenBank/DDBJ whole genome shotgun (WGS) entry which is preliminary data.</text>
</comment>
<dbReference type="PANTHER" id="PTHR30146:SF109">
    <property type="entry name" value="HTH-TYPE TRANSCRIPTIONAL REGULATOR GALS"/>
    <property type="match status" value="1"/>
</dbReference>
<dbReference type="SMART" id="SM00354">
    <property type="entry name" value="HTH_LACI"/>
    <property type="match status" value="1"/>
</dbReference>
<sequence>MATMSDVARAAGVSVMTVSNVLNDRGRVSAETRLRVLEKVREIGYEIDLTARRLRAGRTDTVALIVPRFDHAYFGDLAAAFAEAFALRGRHLVVEQSGASVEGELSALSLARLRMYDGVILSPVGLGAPDLDRIAIPTPIVMLGEQQVPERFDHVTMANAEGARMAVAHLIGSGARRVAIVGGARASRGVTMSSQRTDGWRAAHADAGLAADPELVLEVREPAVDGARDAIARAVRDGLGVDAVFAVTDQIAFGVLAGLADAGVAVPGDVQVIGFDDVGISRHVAGGLSTVDPGSRWIVEQAVETLEARMARADFAPRHLVSPARLVLRATTKAAPSSRR</sequence>
<dbReference type="GO" id="GO:0000976">
    <property type="term" value="F:transcription cis-regulatory region binding"/>
    <property type="evidence" value="ECO:0007669"/>
    <property type="project" value="TreeGrafter"/>
</dbReference>
<dbReference type="CDD" id="cd01392">
    <property type="entry name" value="HTH_LacI"/>
    <property type="match status" value="1"/>
</dbReference>
<dbReference type="EMBL" id="BSEJ01000014">
    <property type="protein sequence ID" value="GLJ62546.1"/>
    <property type="molecule type" value="Genomic_DNA"/>
</dbReference>
<dbReference type="AlphaFoldDB" id="A0A9W6LXJ6"/>
<dbReference type="InterPro" id="IPR046335">
    <property type="entry name" value="LacI/GalR-like_sensor"/>
</dbReference>
<dbReference type="PROSITE" id="PS50932">
    <property type="entry name" value="HTH_LACI_2"/>
    <property type="match status" value="1"/>
</dbReference>
<name>A0A9W6LXJ6_9MICO</name>
<protein>
    <submittedName>
        <fullName evidence="5">LacI family transcriptional regulator</fullName>
    </submittedName>
</protein>